<gene>
    <name evidence="2" type="ORF">ACFFFR_01290</name>
</gene>
<evidence type="ECO:0000313" key="2">
    <source>
        <dbReference type="EMBL" id="MFC0581023.1"/>
    </source>
</evidence>
<dbReference type="Gene3D" id="3.30.70.920">
    <property type="match status" value="1"/>
</dbReference>
<dbReference type="InterPro" id="IPR019887">
    <property type="entry name" value="Tscrpt_reg_AsnC/Lrp_C"/>
</dbReference>
<dbReference type="RefSeq" id="WP_377457523.1">
    <property type="nucleotide sequence ID" value="NZ_JBHLUB010000001.1"/>
</dbReference>
<evidence type="ECO:0000313" key="3">
    <source>
        <dbReference type="Proteomes" id="UP001589862"/>
    </source>
</evidence>
<dbReference type="EMBL" id="JBHLUB010000001">
    <property type="protein sequence ID" value="MFC0581023.1"/>
    <property type="molecule type" value="Genomic_DNA"/>
</dbReference>
<keyword evidence="3" id="KW-1185">Reference proteome</keyword>
<dbReference type="PANTHER" id="PTHR30154:SF34">
    <property type="entry name" value="TRANSCRIPTIONAL REGULATOR AZLB"/>
    <property type="match status" value="1"/>
</dbReference>
<accession>A0ABV6P7B4</accession>
<dbReference type="Pfam" id="PF01037">
    <property type="entry name" value="AsnC_trans_reg"/>
    <property type="match status" value="1"/>
</dbReference>
<dbReference type="SUPFAM" id="SSF54909">
    <property type="entry name" value="Dimeric alpha+beta barrel"/>
    <property type="match status" value="1"/>
</dbReference>
<evidence type="ECO:0000259" key="1">
    <source>
        <dbReference type="Pfam" id="PF01037"/>
    </source>
</evidence>
<proteinExistence type="predicted"/>
<dbReference type="InterPro" id="IPR011008">
    <property type="entry name" value="Dimeric_a/b-barrel"/>
</dbReference>
<dbReference type="Proteomes" id="UP001589862">
    <property type="component" value="Unassembled WGS sequence"/>
</dbReference>
<name>A0ABV6P7B4_9MICC</name>
<organism evidence="2 3">
    <name type="scientific">Micrococcoides hystricis</name>
    <dbReference type="NCBI Taxonomy" id="1572761"/>
    <lineage>
        <taxon>Bacteria</taxon>
        <taxon>Bacillati</taxon>
        <taxon>Actinomycetota</taxon>
        <taxon>Actinomycetes</taxon>
        <taxon>Micrococcales</taxon>
        <taxon>Micrococcaceae</taxon>
        <taxon>Micrococcoides</taxon>
    </lineage>
</organism>
<comment type="caution">
    <text evidence="2">The sequence shown here is derived from an EMBL/GenBank/DDBJ whole genome shotgun (WGS) entry which is preliminary data.</text>
</comment>
<sequence length="92" mass="10356">MFTAFVMVRTDSNRIPECAEELVALDGVAEVYSVAGDWDLIVVVRVREHDDLAETIANRISKIEGIEHTQTHMAFRAYSKHDLEATFAIGFD</sequence>
<reference evidence="2 3" key="1">
    <citation type="submission" date="2024-09" db="EMBL/GenBank/DDBJ databases">
        <authorList>
            <person name="Sun Q."/>
            <person name="Mori K."/>
        </authorList>
    </citation>
    <scope>NUCLEOTIDE SEQUENCE [LARGE SCALE GENOMIC DNA]</scope>
    <source>
        <strain evidence="2 3">NCAIM B.02604</strain>
    </source>
</reference>
<feature type="domain" description="Transcription regulator AsnC/Lrp ligand binding" evidence="1">
    <location>
        <begin position="6"/>
        <end position="76"/>
    </location>
</feature>
<protein>
    <submittedName>
        <fullName evidence="2">Lrp/AsnC family transcriptional regulator</fullName>
    </submittedName>
</protein>
<dbReference type="PANTHER" id="PTHR30154">
    <property type="entry name" value="LEUCINE-RESPONSIVE REGULATORY PROTEIN"/>
    <property type="match status" value="1"/>
</dbReference>